<evidence type="ECO:0000313" key="3">
    <source>
        <dbReference type="Proteomes" id="UP001152533"/>
    </source>
</evidence>
<dbReference type="EMBL" id="CAMGZC010000897">
    <property type="protein sequence ID" value="CAI0650596.1"/>
    <property type="molecule type" value="Genomic_DNA"/>
</dbReference>
<protein>
    <submittedName>
        <fullName evidence="2">Uncharacterized protein</fullName>
    </submittedName>
</protein>
<feature type="region of interest" description="Disordered" evidence="1">
    <location>
        <begin position="59"/>
        <end position="84"/>
    </location>
</feature>
<accession>A0A9W4WML7</accession>
<organism evidence="2 3">
    <name type="scientific">Colletotrichum noveboracense</name>
    <dbReference type="NCBI Taxonomy" id="2664923"/>
    <lineage>
        <taxon>Eukaryota</taxon>
        <taxon>Fungi</taxon>
        <taxon>Dikarya</taxon>
        <taxon>Ascomycota</taxon>
        <taxon>Pezizomycotina</taxon>
        <taxon>Sordariomycetes</taxon>
        <taxon>Hypocreomycetidae</taxon>
        <taxon>Glomerellales</taxon>
        <taxon>Glomerellaceae</taxon>
        <taxon>Colletotrichum</taxon>
        <taxon>Colletotrichum gloeosporioides species complex</taxon>
    </lineage>
</organism>
<gene>
    <name evidence="2" type="ORF">CGXH109_LOCUS97616</name>
</gene>
<reference evidence="2" key="1">
    <citation type="submission" date="2022-08" db="EMBL/GenBank/DDBJ databases">
        <authorList>
            <person name="Giroux E."/>
            <person name="Giroux E."/>
        </authorList>
    </citation>
    <scope>NUCLEOTIDE SEQUENCE</scope>
    <source>
        <strain evidence="2">H1091258</strain>
    </source>
</reference>
<proteinExistence type="predicted"/>
<dbReference type="Proteomes" id="UP001152533">
    <property type="component" value="Unassembled WGS sequence"/>
</dbReference>
<name>A0A9W4WML7_9PEZI</name>
<keyword evidence="3" id="KW-1185">Reference proteome</keyword>
<dbReference type="AlphaFoldDB" id="A0A9W4WML7"/>
<sequence length="119" mass="13619">MGDEYTFGCPRVGSNDWAAMNQDLVSKKEGQSWRERQGPRPASSSNCLEANQLNFRHNDNGLRILSHQSSQPIPSEKRSPTPPVHQLKNWEEILKAVYQSTYHLPKFYYGALSYAIKHT</sequence>
<comment type="caution">
    <text evidence="2">The sequence shown here is derived from an EMBL/GenBank/DDBJ whole genome shotgun (WGS) entry which is preliminary data.</text>
</comment>
<evidence type="ECO:0000313" key="2">
    <source>
        <dbReference type="EMBL" id="CAI0650596.1"/>
    </source>
</evidence>
<evidence type="ECO:0000256" key="1">
    <source>
        <dbReference type="SAM" id="MobiDB-lite"/>
    </source>
</evidence>